<feature type="transmembrane region" description="Helical" evidence="7">
    <location>
        <begin position="803"/>
        <end position="826"/>
    </location>
</feature>
<feature type="transmembrane region" description="Helical" evidence="7">
    <location>
        <begin position="864"/>
        <end position="887"/>
    </location>
</feature>
<evidence type="ECO:0000256" key="2">
    <source>
        <dbReference type="ARBA" id="ARBA00022692"/>
    </source>
</evidence>
<dbReference type="InterPro" id="IPR024862">
    <property type="entry name" value="TRPV"/>
</dbReference>
<feature type="transmembrane region" description="Helical" evidence="7">
    <location>
        <begin position="933"/>
        <end position="955"/>
    </location>
</feature>
<dbReference type="GO" id="GO:0005216">
    <property type="term" value="F:monoatomic ion channel activity"/>
    <property type="evidence" value="ECO:0007669"/>
    <property type="project" value="InterPro"/>
</dbReference>
<name>A0A397UEJ3_9GLOM</name>
<keyword evidence="2 7" id="KW-0812">Transmembrane</keyword>
<dbReference type="OrthoDB" id="2377581at2759"/>
<reference evidence="9 10" key="1">
    <citation type="submission" date="2018-06" db="EMBL/GenBank/DDBJ databases">
        <title>Comparative genomics reveals the genomic features of Rhizophagus irregularis, R. cerebriforme, R. diaphanum and Gigaspora rosea, and their symbiotic lifestyle signature.</title>
        <authorList>
            <person name="Morin E."/>
            <person name="San Clemente H."/>
            <person name="Chen E.C.H."/>
            <person name="De La Providencia I."/>
            <person name="Hainaut M."/>
            <person name="Kuo A."/>
            <person name="Kohler A."/>
            <person name="Murat C."/>
            <person name="Tang N."/>
            <person name="Roy S."/>
            <person name="Loubradou J."/>
            <person name="Henrissat B."/>
            <person name="Grigoriev I.V."/>
            <person name="Corradi N."/>
            <person name="Roux C."/>
            <person name="Martin F.M."/>
        </authorList>
    </citation>
    <scope>NUCLEOTIDE SEQUENCE [LARGE SCALE GENOMIC DNA]</scope>
    <source>
        <strain evidence="9 10">DAOM 194757</strain>
    </source>
</reference>
<evidence type="ECO:0000256" key="3">
    <source>
        <dbReference type="ARBA" id="ARBA00022737"/>
    </source>
</evidence>
<dbReference type="PANTHER" id="PTHR10582:SF2">
    <property type="entry name" value="INACTIVE"/>
    <property type="match status" value="1"/>
</dbReference>
<dbReference type="EMBL" id="QKWP01001490">
    <property type="protein sequence ID" value="RIB08594.1"/>
    <property type="molecule type" value="Genomic_DNA"/>
</dbReference>
<feature type="domain" description="Ion transport" evidence="8">
    <location>
        <begin position="805"/>
        <end position="1072"/>
    </location>
</feature>
<keyword evidence="5 7" id="KW-0472">Membrane</keyword>
<organism evidence="9 10">
    <name type="scientific">Gigaspora rosea</name>
    <dbReference type="NCBI Taxonomy" id="44941"/>
    <lineage>
        <taxon>Eukaryota</taxon>
        <taxon>Fungi</taxon>
        <taxon>Fungi incertae sedis</taxon>
        <taxon>Mucoromycota</taxon>
        <taxon>Glomeromycotina</taxon>
        <taxon>Glomeromycetes</taxon>
        <taxon>Diversisporales</taxon>
        <taxon>Gigasporaceae</taxon>
        <taxon>Gigaspora</taxon>
    </lineage>
</organism>
<dbReference type="Pfam" id="PF00520">
    <property type="entry name" value="Ion_trans"/>
    <property type="match status" value="1"/>
</dbReference>
<dbReference type="PANTHER" id="PTHR10582">
    <property type="entry name" value="TRANSIENT RECEPTOR POTENTIAL ION CHANNEL PROTEIN"/>
    <property type="match status" value="1"/>
</dbReference>
<evidence type="ECO:0000259" key="8">
    <source>
        <dbReference type="Pfam" id="PF00520"/>
    </source>
</evidence>
<comment type="caution">
    <text evidence="9">The sequence shown here is derived from an EMBL/GenBank/DDBJ whole genome shotgun (WGS) entry which is preliminary data.</text>
</comment>
<feature type="transmembrane region" description="Helical" evidence="7">
    <location>
        <begin position="1037"/>
        <end position="1062"/>
    </location>
</feature>
<proteinExistence type="predicted"/>
<feature type="transmembrane region" description="Helical" evidence="7">
    <location>
        <begin position="1006"/>
        <end position="1025"/>
    </location>
</feature>
<feature type="transmembrane region" description="Helical" evidence="7">
    <location>
        <begin position="716"/>
        <end position="736"/>
    </location>
</feature>
<evidence type="ECO:0000313" key="9">
    <source>
        <dbReference type="EMBL" id="RIB08594.1"/>
    </source>
</evidence>
<feature type="transmembrane region" description="Helical" evidence="7">
    <location>
        <begin position="893"/>
        <end position="913"/>
    </location>
</feature>
<evidence type="ECO:0000256" key="5">
    <source>
        <dbReference type="ARBA" id="ARBA00023136"/>
    </source>
</evidence>
<accession>A0A397UEJ3</accession>
<keyword evidence="10" id="KW-1185">Reference proteome</keyword>
<protein>
    <recommendedName>
        <fullName evidence="8">Ion transport domain-containing protein</fullName>
    </recommendedName>
</protein>
<dbReference type="Proteomes" id="UP000266673">
    <property type="component" value="Unassembled WGS sequence"/>
</dbReference>
<evidence type="ECO:0000313" key="10">
    <source>
        <dbReference type="Proteomes" id="UP000266673"/>
    </source>
</evidence>
<dbReference type="GO" id="GO:0098703">
    <property type="term" value="P:calcium ion import across plasma membrane"/>
    <property type="evidence" value="ECO:0007669"/>
    <property type="project" value="TreeGrafter"/>
</dbReference>
<sequence>MEKQPQRTQETFNFLNNIDLEIPEEEIPEILDKQFPVLALNFGKLSSYEIQTLIKYKKKFQESIRPLRRIEHKIQTIEKSYKGFKYLSIFNKAERKIIAQKFGENPTIAELSQDNTILHKFQNTIFEFEIHKSSTNKLTYLKLRLPKDQTQINISFSSKMSSSKSEEQLFEDQNQIKIPIDDAPTPHEGKEISNYVFSPRMQNIATLSEKDKSIVVWTITELIVKYANALNANDIQVVLDTYESFSDFRFEDIIARHQNTLIGISDYKQIILKLKRYDDFSFVFETFDEELHNFCFIGSGEEERLFFSGPHHDKRSYRSYVLNPYNTHTLDKSSDTYVLQDIYPVTYQNYKSIGSIISDYVIKIDMNKLSIQRLSKNKDWKIFIERKERYYNSAYTYFNVREIRRFIQDILDKYESNESNQILTLNDSKRKEYPGDTHTWIIEYNKDGDGIWEVKLKAKIGSDKEIESRSFYLDDGIFANKVLENGDILLVFSSCIQIYAINLEKNSEKPITLIYCWNNNSKQIAKKPEDFIFDLLSSFKKNLKFRYFDDFEILPPPNFYIRMEVKNRSSIYWLDYKKTEFLKLYGIELIRKILREFKFDIFYNYYYDHRLIVFNNNEIYDFTLMIGQIASILREVEIIQKNQRITEKFLSETDLLVGNVMPKANHEAYDTSLLFNLQHYGTYVTSRDLFNTSRFNLLSFWISEKWSYFKNSYPQLYSILVFPYSILVFPYSLYLYNPIYPQETVILIFPLLNFATYPKEFSYRELFYLQDNPFTLLLDAPEYYKWWNIKALINFKWNTYGRLYYFIMWTIYSVFMCCFLIVSSIPEHKVSWNIQVILLISTVFLGIFHFTWEFRQFIHMPKTYITSPWNCIDLAAILVPTIISILWLHDKVLPIWAITIAAFLLELKFLLFFRAIEYFGIYFAIMIGVAKKVFSFLVVLGIMVLAFAHSLHLLLRPTSEYSYDQPSFTNDANNPWNLVSTYKFILPNGTVEKSSLIETPDDSTNLFSQFSTSILAVYFMLTGDLSSVSSWALKNNWTLAFLLFLFSFFTTIYLLNLFITLLGNAIDDRNNEESFLQLRGEILSEIELFWMLPYQRRKKNWFPEILYYKASVNELKKYINNNIEDKSSIHPDLLKIAKIEDSEKELKEKIEDSENELKKMIEDSEMELKKQINEALDKINKLIELTEKNKKNNNSSD</sequence>
<gene>
    <name evidence="9" type="ORF">C2G38_2146977</name>
</gene>
<evidence type="ECO:0000256" key="6">
    <source>
        <dbReference type="SAM" id="Coils"/>
    </source>
</evidence>
<dbReference type="STRING" id="44941.A0A397UEJ3"/>
<comment type="subcellular location">
    <subcellularLocation>
        <location evidence="1">Membrane</location>
        <topology evidence="1">Multi-pass membrane protein</topology>
    </subcellularLocation>
</comment>
<feature type="transmembrane region" description="Helical" evidence="7">
    <location>
        <begin position="832"/>
        <end position="852"/>
    </location>
</feature>
<keyword evidence="3" id="KW-0677">Repeat</keyword>
<evidence type="ECO:0000256" key="7">
    <source>
        <dbReference type="SAM" id="Phobius"/>
    </source>
</evidence>
<dbReference type="AlphaFoldDB" id="A0A397UEJ3"/>
<keyword evidence="4 7" id="KW-1133">Transmembrane helix</keyword>
<dbReference type="InterPro" id="IPR005821">
    <property type="entry name" value="Ion_trans_dom"/>
</dbReference>
<keyword evidence="6" id="KW-0175">Coiled coil</keyword>
<feature type="coiled-coil region" evidence="6">
    <location>
        <begin position="1136"/>
        <end position="1189"/>
    </location>
</feature>
<evidence type="ECO:0000256" key="4">
    <source>
        <dbReference type="ARBA" id="ARBA00022989"/>
    </source>
</evidence>
<evidence type="ECO:0000256" key="1">
    <source>
        <dbReference type="ARBA" id="ARBA00004141"/>
    </source>
</evidence>
<dbReference type="GO" id="GO:0005886">
    <property type="term" value="C:plasma membrane"/>
    <property type="evidence" value="ECO:0007669"/>
    <property type="project" value="TreeGrafter"/>
</dbReference>